<dbReference type="EMBL" id="CAJPIN010022294">
    <property type="protein sequence ID" value="CAG2062795.1"/>
    <property type="molecule type" value="Genomic_DNA"/>
</dbReference>
<gene>
    <name evidence="3" type="ORF">TPAB3V08_LOCUS9743</name>
</gene>
<dbReference type="PANTHER" id="PTHR24036:SF13">
    <property type="entry name" value="PROTEIN SKELETOR, ISOFORMS D_E"/>
    <property type="match status" value="1"/>
</dbReference>
<name>A0ABN7P9C6_TIMPD</name>
<evidence type="ECO:0000256" key="1">
    <source>
        <dbReference type="ARBA" id="ARBA00022737"/>
    </source>
</evidence>
<dbReference type="InterPro" id="IPR019545">
    <property type="entry name" value="DM13_domain"/>
</dbReference>
<dbReference type="PROSITE" id="PS51549">
    <property type="entry name" value="DM13"/>
    <property type="match status" value="1"/>
</dbReference>
<protein>
    <recommendedName>
        <fullName evidence="2">DM13 domain-containing protein</fullName>
    </recommendedName>
</protein>
<dbReference type="Pfam" id="PF10517">
    <property type="entry name" value="DM13"/>
    <property type="match status" value="1"/>
</dbReference>
<comment type="caution">
    <text evidence="3">The sequence shown here is derived from an EMBL/GenBank/DDBJ whole genome shotgun (WGS) entry which is preliminary data.</text>
</comment>
<keyword evidence="4" id="KW-1185">Reference proteome</keyword>
<keyword evidence="1" id="KW-0677">Repeat</keyword>
<evidence type="ECO:0000259" key="2">
    <source>
        <dbReference type="PROSITE" id="PS51549"/>
    </source>
</evidence>
<accession>A0ABN7P9C6</accession>
<feature type="domain" description="DM13" evidence="2">
    <location>
        <begin position="13"/>
        <end position="112"/>
    </location>
</feature>
<evidence type="ECO:0000313" key="3">
    <source>
        <dbReference type="EMBL" id="CAG2062795.1"/>
    </source>
</evidence>
<evidence type="ECO:0000313" key="4">
    <source>
        <dbReference type="Proteomes" id="UP001153148"/>
    </source>
</evidence>
<feature type="non-terminal residue" evidence="3">
    <location>
        <position position="1"/>
    </location>
</feature>
<dbReference type="Proteomes" id="UP001153148">
    <property type="component" value="Unassembled WGS sequence"/>
</dbReference>
<dbReference type="PANTHER" id="PTHR24036">
    <property type="entry name" value="SKELETOR-RELATED"/>
    <property type="match status" value="1"/>
</dbReference>
<reference evidence="3" key="1">
    <citation type="submission" date="2021-03" db="EMBL/GenBank/DDBJ databases">
        <authorList>
            <person name="Tran Van P."/>
        </authorList>
    </citation>
    <scope>NUCLEOTIDE SEQUENCE</scope>
</reference>
<proteinExistence type="predicted"/>
<organism evidence="3 4">
    <name type="scientific">Timema podura</name>
    <name type="common">Walking stick</name>
    <dbReference type="NCBI Taxonomy" id="61482"/>
    <lineage>
        <taxon>Eukaryota</taxon>
        <taxon>Metazoa</taxon>
        <taxon>Ecdysozoa</taxon>
        <taxon>Arthropoda</taxon>
        <taxon>Hexapoda</taxon>
        <taxon>Insecta</taxon>
        <taxon>Pterygota</taxon>
        <taxon>Neoptera</taxon>
        <taxon>Polyneoptera</taxon>
        <taxon>Phasmatodea</taxon>
        <taxon>Timematodea</taxon>
        <taxon>Timematoidea</taxon>
        <taxon>Timematidae</taxon>
        <taxon>Timema</taxon>
    </lineage>
</organism>
<dbReference type="InterPro" id="IPR052126">
    <property type="entry name" value="Spindle_Org/Thrombomodulin"/>
</dbReference>
<sequence>FVLSGAGEGAYHGKSLGKLKTLHHGVSGEVFAVDARTLHIRDFSYDGEGPVTLVVIPDFHYELVQIQYLLPPTCHYPTNHGTVSFSTAAYFYVGNSKAPSQGGLRLSDEKGS</sequence>